<dbReference type="EMBL" id="JAVLSH010000001">
    <property type="protein sequence ID" value="MDR9758623.1"/>
    <property type="molecule type" value="Genomic_DNA"/>
</dbReference>
<dbReference type="InterPro" id="IPR037925">
    <property type="entry name" value="FlgE/F/G-like"/>
</dbReference>
<comment type="subcellular location">
    <subcellularLocation>
        <location evidence="1 5">Bacterial flagellum basal body</location>
    </subcellularLocation>
</comment>
<dbReference type="Pfam" id="PF00460">
    <property type="entry name" value="Flg_bb_rod"/>
    <property type="match status" value="1"/>
</dbReference>
<dbReference type="Gene3D" id="2.60.98.20">
    <property type="entry name" value="Flagellar hook protein FlgE"/>
    <property type="match status" value="1"/>
</dbReference>
<dbReference type="InterPro" id="IPR001444">
    <property type="entry name" value="Flag_bb_rod_N"/>
</dbReference>
<evidence type="ECO:0000313" key="11">
    <source>
        <dbReference type="Proteomes" id="UP001269402"/>
    </source>
</evidence>
<dbReference type="PROSITE" id="PS00588">
    <property type="entry name" value="FLAGELLA_BB_ROD"/>
    <property type="match status" value="1"/>
</dbReference>
<evidence type="ECO:0000259" key="6">
    <source>
        <dbReference type="Pfam" id="PF00460"/>
    </source>
</evidence>
<evidence type="ECO:0000256" key="3">
    <source>
        <dbReference type="ARBA" id="ARBA00019015"/>
    </source>
</evidence>
<evidence type="ECO:0000256" key="2">
    <source>
        <dbReference type="ARBA" id="ARBA00009677"/>
    </source>
</evidence>
<gene>
    <name evidence="10" type="ORF">RJJ37_03085</name>
</gene>
<reference evidence="11" key="1">
    <citation type="submission" date="2023-07" db="EMBL/GenBank/DDBJ databases">
        <title>Genomic characterization of faba bean (Vicia faba) microsymbionts in Mexican soils.</title>
        <authorList>
            <person name="Rivera Orduna F.N."/>
            <person name="Guevara-Luna J."/>
            <person name="Yan J."/>
            <person name="Arroyo-Herrera I."/>
            <person name="Li Y."/>
            <person name="Vasquez-Murrieta M.S."/>
            <person name="Wang E.T."/>
        </authorList>
    </citation>
    <scope>NUCLEOTIDE SEQUENCE [LARGE SCALE GENOMIC DNA]</scope>
    <source>
        <strain evidence="11">CH6</strain>
    </source>
</reference>
<name>A0AAW8NZH0_9HYPH</name>
<dbReference type="Pfam" id="PF22692">
    <property type="entry name" value="LlgE_F_G_D1"/>
    <property type="match status" value="1"/>
</dbReference>
<keyword evidence="4 5" id="KW-0975">Bacterial flagellum</keyword>
<dbReference type="InterPro" id="IPR011491">
    <property type="entry name" value="FlgE_D2"/>
</dbReference>
<evidence type="ECO:0000256" key="4">
    <source>
        <dbReference type="ARBA" id="ARBA00023143"/>
    </source>
</evidence>
<feature type="domain" description="Flagellar basal-body/hook protein C-terminal" evidence="7">
    <location>
        <begin position="393"/>
        <end position="437"/>
    </location>
</feature>
<accession>A0AAW8NZH0</accession>
<proteinExistence type="inferred from homology"/>
<evidence type="ECO:0000313" key="10">
    <source>
        <dbReference type="EMBL" id="MDR9758623.1"/>
    </source>
</evidence>
<dbReference type="InterPro" id="IPR053967">
    <property type="entry name" value="LlgE_F_G-like_D1"/>
</dbReference>
<dbReference type="Pfam" id="PF07559">
    <property type="entry name" value="FlgE_D2"/>
    <property type="match status" value="1"/>
</dbReference>
<dbReference type="InterPro" id="IPR020013">
    <property type="entry name" value="Flagellar_FlgE/F/G"/>
</dbReference>
<evidence type="ECO:0000259" key="8">
    <source>
        <dbReference type="Pfam" id="PF07559"/>
    </source>
</evidence>
<evidence type="ECO:0000259" key="7">
    <source>
        <dbReference type="Pfam" id="PF06429"/>
    </source>
</evidence>
<dbReference type="SUPFAM" id="SSF117143">
    <property type="entry name" value="Flagellar hook protein flgE"/>
    <property type="match status" value="1"/>
</dbReference>
<sequence length="439" mass="44995">MSIFGSMKTAVSGMNAQANRLSTVSDNIANVNTTGYKAVSTSFSSLVLPSSGGNYNSGGVQTSVRQAVSDQGDISYTTSTTDLAISGDGFFIVQGADGTPVLTRAGDFTKDDEGNLVNAAGFGLMGYSYDSGAPAVVVNGFDGLVPVNVNQEGLTAIASTSGVFKGNLNSNANVAPVAPATLPSDNGATGTPTTDTKKFSMVAYDTLGNKVMYDFYFTKTSVTTPPPATGTASTWEVAIFRNADAATGGTTSFPYSTTTPTGGTVAETTLEFDSTGKITNSTGTVTISDPVTGLDIDMDLTGFTQLGAEFAGTGTPNGQAASPVKDVTIDGDGIVYAKYEDGSTKPLYRIPLANVASPDKLTLMSGNVYSANGQSGVTVTGFPQTNGLGTIKSGALEGSNVDLAGELTEMIESQRSYTANSKVFQTGSDIMDVLVNLKR</sequence>
<dbReference type="Proteomes" id="UP001269402">
    <property type="component" value="Unassembled WGS sequence"/>
</dbReference>
<keyword evidence="10" id="KW-0282">Flagellum</keyword>
<keyword evidence="10" id="KW-0966">Cell projection</keyword>
<keyword evidence="11" id="KW-1185">Reference proteome</keyword>
<dbReference type="RefSeq" id="WP_097623887.1">
    <property type="nucleotide sequence ID" value="NZ_JAILYG010000010.1"/>
</dbReference>
<dbReference type="GO" id="GO:0005829">
    <property type="term" value="C:cytosol"/>
    <property type="evidence" value="ECO:0007669"/>
    <property type="project" value="TreeGrafter"/>
</dbReference>
<evidence type="ECO:0000256" key="1">
    <source>
        <dbReference type="ARBA" id="ARBA00004117"/>
    </source>
</evidence>
<feature type="domain" description="Flagellar basal body rod protein N-terminal" evidence="6">
    <location>
        <begin position="7"/>
        <end position="37"/>
    </location>
</feature>
<organism evidence="10 11">
    <name type="scientific">Rhizobium redzepovicii</name>
    <dbReference type="NCBI Taxonomy" id="2867518"/>
    <lineage>
        <taxon>Bacteria</taxon>
        <taxon>Pseudomonadati</taxon>
        <taxon>Pseudomonadota</taxon>
        <taxon>Alphaproteobacteria</taxon>
        <taxon>Hyphomicrobiales</taxon>
        <taxon>Rhizobiaceae</taxon>
        <taxon>Rhizobium/Agrobacterium group</taxon>
        <taxon>Rhizobium</taxon>
    </lineage>
</organism>
<comment type="caution">
    <text evidence="10">The sequence shown here is derived from an EMBL/GenBank/DDBJ whole genome shotgun (WGS) entry which is preliminary data.</text>
</comment>
<evidence type="ECO:0000256" key="5">
    <source>
        <dbReference type="RuleBase" id="RU362116"/>
    </source>
</evidence>
<protein>
    <recommendedName>
        <fullName evidence="3 5">Flagellar hook protein FlgE</fullName>
    </recommendedName>
</protein>
<evidence type="ECO:0000259" key="9">
    <source>
        <dbReference type="Pfam" id="PF22692"/>
    </source>
</evidence>
<dbReference type="PANTHER" id="PTHR30435">
    <property type="entry name" value="FLAGELLAR PROTEIN"/>
    <property type="match status" value="1"/>
</dbReference>
<keyword evidence="10" id="KW-0969">Cilium</keyword>
<comment type="similarity">
    <text evidence="2 5">Belongs to the flagella basal body rod proteins family.</text>
</comment>
<comment type="function">
    <text evidence="5">A flexible structure which links the flagellar filament to the drive apparatus in the basal body.</text>
</comment>
<feature type="domain" description="Flagellar hook protein FlgE/F/G-like D1" evidence="9">
    <location>
        <begin position="84"/>
        <end position="153"/>
    </location>
</feature>
<dbReference type="InterPro" id="IPR037058">
    <property type="entry name" value="Falgellar_hook_FlgE_sf"/>
</dbReference>
<dbReference type="Pfam" id="PF06429">
    <property type="entry name" value="Flg_bbr_C"/>
    <property type="match status" value="1"/>
</dbReference>
<dbReference type="GO" id="GO:0071978">
    <property type="term" value="P:bacterial-type flagellum-dependent swarming motility"/>
    <property type="evidence" value="ECO:0007669"/>
    <property type="project" value="TreeGrafter"/>
</dbReference>
<dbReference type="InterPro" id="IPR010930">
    <property type="entry name" value="Flg_bb/hook_C_dom"/>
</dbReference>
<feature type="domain" description="Flagellar hook protein FlgE D2" evidence="8">
    <location>
        <begin position="168"/>
        <end position="311"/>
    </location>
</feature>
<dbReference type="InterPro" id="IPR019776">
    <property type="entry name" value="Flagellar_basal_body_rod_CS"/>
</dbReference>
<dbReference type="PANTHER" id="PTHR30435:SF1">
    <property type="entry name" value="FLAGELLAR HOOK PROTEIN FLGE"/>
    <property type="match status" value="1"/>
</dbReference>
<dbReference type="GO" id="GO:0009424">
    <property type="term" value="C:bacterial-type flagellum hook"/>
    <property type="evidence" value="ECO:0007669"/>
    <property type="project" value="TreeGrafter"/>
</dbReference>
<dbReference type="GO" id="GO:0009425">
    <property type="term" value="C:bacterial-type flagellum basal body"/>
    <property type="evidence" value="ECO:0007669"/>
    <property type="project" value="UniProtKB-SubCell"/>
</dbReference>
<dbReference type="NCBIfam" id="TIGR03506">
    <property type="entry name" value="FlgEFG_subfam"/>
    <property type="match status" value="1"/>
</dbReference>
<dbReference type="AlphaFoldDB" id="A0AAW8NZH0"/>